<gene>
    <name evidence="2" type="ORF">PR003_g30244</name>
</gene>
<sequence length="409" mass="44854">MLPPRLRAPSDRVAHRRRPDPVQRPLPSVEWPPSPQTTTGGGSDASDADSDAGSGSHGSAGSGGKEGSDAKSSSDEEEDEDTAEVTNDLLEAQTLQTLAQSRSAERRRRLASPRRGPKVAGSGAPPDGSDGSDSGEDSAPRSAPNSVPSGGAPASPRRSAGSPAPDPMKPLAPFARGELCIPGRTQAHAMIQREVDPWLADQISDKAMVTMLINVLFPILPTRPGWLFPRIAPTDRRQYTPQDYCVDLITEDNVRALLDSRPWEVLERAANADPISFEDDHPWLAIYKKERNNRRSHAGAHWKAFLEIFILAMREGWCDLDLLLDPFFLHFPKRSEIVMWYPGLASRQANLQNPNLHRAEPTDLLEALDEANSVDPSRNHFRDTPEKHPACSISRLKDKFFGIQAQDAA</sequence>
<dbReference type="AlphaFoldDB" id="A0A6A4BFD8"/>
<accession>A0A6A4BFD8</accession>
<feature type="compositionally biased region" description="Gly residues" evidence="1">
    <location>
        <begin position="55"/>
        <end position="65"/>
    </location>
</feature>
<name>A0A6A4BFD8_9STRA</name>
<evidence type="ECO:0000256" key="1">
    <source>
        <dbReference type="SAM" id="MobiDB-lite"/>
    </source>
</evidence>
<evidence type="ECO:0000313" key="2">
    <source>
        <dbReference type="EMBL" id="KAE9272303.1"/>
    </source>
</evidence>
<protein>
    <submittedName>
        <fullName evidence="2">Uncharacterized protein</fullName>
    </submittedName>
</protein>
<proteinExistence type="predicted"/>
<comment type="caution">
    <text evidence="2">The sequence shown here is derived from an EMBL/GenBank/DDBJ whole genome shotgun (WGS) entry which is preliminary data.</text>
</comment>
<feature type="compositionally biased region" description="Low complexity" evidence="1">
    <location>
        <begin position="120"/>
        <end position="132"/>
    </location>
</feature>
<dbReference type="Proteomes" id="UP000434957">
    <property type="component" value="Unassembled WGS sequence"/>
</dbReference>
<organism evidence="2 3">
    <name type="scientific">Phytophthora rubi</name>
    <dbReference type="NCBI Taxonomy" id="129364"/>
    <lineage>
        <taxon>Eukaryota</taxon>
        <taxon>Sar</taxon>
        <taxon>Stramenopiles</taxon>
        <taxon>Oomycota</taxon>
        <taxon>Peronosporomycetes</taxon>
        <taxon>Peronosporales</taxon>
        <taxon>Peronosporaceae</taxon>
        <taxon>Phytophthora</taxon>
    </lineage>
</organism>
<dbReference type="EMBL" id="QXFT01005519">
    <property type="protein sequence ID" value="KAE9272303.1"/>
    <property type="molecule type" value="Genomic_DNA"/>
</dbReference>
<reference evidence="2 3" key="1">
    <citation type="submission" date="2018-08" db="EMBL/GenBank/DDBJ databases">
        <title>Genomic investigation of the strawberry pathogen Phytophthora fragariae indicates pathogenicity is determined by transcriptional variation in three key races.</title>
        <authorList>
            <person name="Adams T.M."/>
            <person name="Armitage A.D."/>
            <person name="Sobczyk M.K."/>
            <person name="Bates H.J."/>
            <person name="Dunwell J.M."/>
            <person name="Nellist C.F."/>
            <person name="Harrison R.J."/>
        </authorList>
    </citation>
    <scope>NUCLEOTIDE SEQUENCE [LARGE SCALE GENOMIC DNA]</scope>
    <source>
        <strain evidence="2 3">SCRP333</strain>
    </source>
</reference>
<evidence type="ECO:0000313" key="3">
    <source>
        <dbReference type="Proteomes" id="UP000434957"/>
    </source>
</evidence>
<feature type="region of interest" description="Disordered" evidence="1">
    <location>
        <begin position="1"/>
        <end position="174"/>
    </location>
</feature>
<feature type="compositionally biased region" description="Basic residues" evidence="1">
    <location>
        <begin position="105"/>
        <end position="117"/>
    </location>
</feature>
<feature type="compositionally biased region" description="Low complexity" evidence="1">
    <location>
        <begin position="89"/>
        <end position="102"/>
    </location>
</feature>
<keyword evidence="3" id="KW-1185">Reference proteome</keyword>